<dbReference type="RefSeq" id="WP_084447965.1">
    <property type="nucleotide sequence ID" value="NZ_FWWW01000108.1"/>
</dbReference>
<sequence length="90" mass="9775">MPTLDFTPISPDLPAAEQEARRKRQHHAEWGVAVAVARLGKADVTPAMLQDLQRYIDGELSLEALEALGEPTSPAARVLAATVSRARFAR</sequence>
<dbReference type="Proteomes" id="UP000192266">
    <property type="component" value="Unassembled WGS sequence"/>
</dbReference>
<evidence type="ECO:0000256" key="1">
    <source>
        <dbReference type="SAM" id="MobiDB-lite"/>
    </source>
</evidence>
<organism evidence="2 3">
    <name type="scientific">Hymenobacter roseosalivarius DSM 11622</name>
    <dbReference type="NCBI Taxonomy" id="645990"/>
    <lineage>
        <taxon>Bacteria</taxon>
        <taxon>Pseudomonadati</taxon>
        <taxon>Bacteroidota</taxon>
        <taxon>Cytophagia</taxon>
        <taxon>Cytophagales</taxon>
        <taxon>Hymenobacteraceae</taxon>
        <taxon>Hymenobacter</taxon>
    </lineage>
</organism>
<dbReference type="EMBL" id="FWWW01000108">
    <property type="protein sequence ID" value="SMC00598.1"/>
    <property type="molecule type" value="Genomic_DNA"/>
</dbReference>
<gene>
    <name evidence="2" type="ORF">SAMN00120144_4359</name>
</gene>
<evidence type="ECO:0000313" key="3">
    <source>
        <dbReference type="Proteomes" id="UP000192266"/>
    </source>
</evidence>
<keyword evidence="3" id="KW-1185">Reference proteome</keyword>
<protein>
    <recommendedName>
        <fullName evidence="4">Antitoxin VbhA domain-containing protein</fullName>
    </recommendedName>
</protein>
<proteinExistence type="predicted"/>
<name>A0A1W1W4P4_9BACT</name>
<reference evidence="2 3" key="1">
    <citation type="submission" date="2017-04" db="EMBL/GenBank/DDBJ databases">
        <authorList>
            <person name="Afonso C.L."/>
            <person name="Miller P.J."/>
            <person name="Scott M.A."/>
            <person name="Spackman E."/>
            <person name="Goraichik I."/>
            <person name="Dimitrov K.M."/>
            <person name="Suarez D.L."/>
            <person name="Swayne D.E."/>
        </authorList>
    </citation>
    <scope>NUCLEOTIDE SEQUENCE [LARGE SCALE GENOMIC DNA]</scope>
    <source>
        <strain evidence="2 3">DSM 11622</strain>
    </source>
</reference>
<dbReference type="OrthoDB" id="885364at2"/>
<dbReference type="AlphaFoldDB" id="A0A1W1W4P4"/>
<evidence type="ECO:0008006" key="4">
    <source>
        <dbReference type="Google" id="ProtNLM"/>
    </source>
</evidence>
<dbReference type="Gene3D" id="1.10.8.1050">
    <property type="entry name" value="Antitoxin VbhA-like"/>
    <property type="match status" value="1"/>
</dbReference>
<feature type="region of interest" description="Disordered" evidence="1">
    <location>
        <begin position="1"/>
        <end position="24"/>
    </location>
</feature>
<accession>A0A1W1W4P4</accession>
<dbReference type="InterPro" id="IPR043038">
    <property type="entry name" value="VbhA_sf"/>
</dbReference>
<evidence type="ECO:0000313" key="2">
    <source>
        <dbReference type="EMBL" id="SMC00598.1"/>
    </source>
</evidence>